<dbReference type="EMBL" id="JAXBLV010000200">
    <property type="protein sequence ID" value="MDY3561794.1"/>
    <property type="molecule type" value="Genomic_DNA"/>
</dbReference>
<feature type="domain" description="DUF447" evidence="2">
    <location>
        <begin position="128"/>
        <end position="179"/>
    </location>
</feature>
<dbReference type="Proteomes" id="UP001272242">
    <property type="component" value="Unassembled WGS sequence"/>
</dbReference>
<name>A0ABU5F7E5_9BACT</name>
<dbReference type="SUPFAM" id="SSF50475">
    <property type="entry name" value="FMN-binding split barrel"/>
    <property type="match status" value="1"/>
</dbReference>
<comment type="caution">
    <text evidence="3">The sequence shown here is derived from an EMBL/GenBank/DDBJ whole genome shotgun (WGS) entry which is preliminary data.</text>
</comment>
<gene>
    <name evidence="3" type="ORF">R5W23_003222</name>
</gene>
<reference evidence="4" key="1">
    <citation type="journal article" date="2023" name="Mar. Drugs">
        <title>Gemmata algarum, a Novel Planctomycete Isolated from an Algal Mat, Displays Antimicrobial Activity.</title>
        <authorList>
            <person name="Kumar G."/>
            <person name="Kallscheuer N."/>
            <person name="Kashif M."/>
            <person name="Ahamad S."/>
            <person name="Jagadeeshwari U."/>
            <person name="Pannikurungottu S."/>
            <person name="Haufschild T."/>
            <person name="Kabuu M."/>
            <person name="Sasikala C."/>
            <person name="Jogler C."/>
            <person name="Ramana C."/>
        </authorList>
    </citation>
    <scope>NUCLEOTIDE SEQUENCE [LARGE SCALE GENOMIC DNA]</scope>
    <source>
        <strain evidence="4">JC673</strain>
    </source>
</reference>
<dbReference type="InterPro" id="IPR012349">
    <property type="entry name" value="Split_barrel_FMN-bd"/>
</dbReference>
<evidence type="ECO:0000259" key="1">
    <source>
        <dbReference type="Pfam" id="PF04289"/>
    </source>
</evidence>
<proteinExistence type="predicted"/>
<protein>
    <submittedName>
        <fullName evidence="3">DUF447 family protein</fullName>
    </submittedName>
</protein>
<evidence type="ECO:0000313" key="3">
    <source>
        <dbReference type="EMBL" id="MDY3561794.1"/>
    </source>
</evidence>
<evidence type="ECO:0000313" key="4">
    <source>
        <dbReference type="Proteomes" id="UP001272242"/>
    </source>
</evidence>
<dbReference type="InterPro" id="IPR007386">
    <property type="entry name" value="DUF447_N"/>
</dbReference>
<feature type="domain" description="DUF447" evidence="1">
    <location>
        <begin position="4"/>
        <end position="118"/>
    </location>
</feature>
<dbReference type="Gene3D" id="2.30.110.10">
    <property type="entry name" value="Electron Transport, Fmn-binding Protein, Chain A"/>
    <property type="match status" value="1"/>
</dbReference>
<dbReference type="Pfam" id="PF20766">
    <property type="entry name" value="DUF447_C"/>
    <property type="match status" value="1"/>
</dbReference>
<dbReference type="Gene3D" id="1.20.58.290">
    <property type="entry name" value="Hypothetical membrane protein ta0354_69_121"/>
    <property type="match status" value="1"/>
</dbReference>
<organism evidence="3 4">
    <name type="scientific">Gemmata algarum</name>
    <dbReference type="NCBI Taxonomy" id="2975278"/>
    <lineage>
        <taxon>Bacteria</taxon>
        <taxon>Pseudomonadati</taxon>
        <taxon>Planctomycetota</taxon>
        <taxon>Planctomycetia</taxon>
        <taxon>Gemmatales</taxon>
        <taxon>Gemmataceae</taxon>
        <taxon>Gemmata</taxon>
    </lineage>
</organism>
<dbReference type="InterPro" id="IPR049288">
    <property type="entry name" value="DUF447_C"/>
</dbReference>
<keyword evidence="4" id="KW-1185">Reference proteome</keyword>
<accession>A0ABU5F7E5</accession>
<sequence length="189" mass="20620">MILEALVTTTDADGGLHLAPMGPWVADDFSRFTLRPFPTSSTYQNLLRHPEGVLHVTDDVLLLARAAVGQVREAPPARPAGRVGGFVLEDCCRYFEFVVRSVDASGPRVSLEAEVVLSGRVRDFFGFNRAKHAVVEAAILATRLHLIPLPEVAVEFAKLRVIVGKTGGPAEHRAMDLLETKLREAEVGR</sequence>
<dbReference type="Pfam" id="PF04289">
    <property type="entry name" value="DUF447_N"/>
    <property type="match status" value="1"/>
</dbReference>
<dbReference type="RefSeq" id="WP_320688144.1">
    <property type="nucleotide sequence ID" value="NZ_JAXBLV010000200.1"/>
</dbReference>
<evidence type="ECO:0000259" key="2">
    <source>
        <dbReference type="Pfam" id="PF20766"/>
    </source>
</evidence>